<dbReference type="OrthoDB" id="3526904at2759"/>
<proteinExistence type="predicted"/>
<reference evidence="1 2" key="1">
    <citation type="submission" date="2016-03" db="EMBL/GenBank/DDBJ databases">
        <authorList>
            <person name="Ploux O."/>
        </authorList>
    </citation>
    <scope>NUCLEOTIDE SEQUENCE [LARGE SCALE GENOMIC DNA]</scope>
    <source>
        <strain evidence="1 2">UAMH 11012</strain>
    </source>
</reference>
<accession>A0A1L7X4Y2</accession>
<name>A0A1L7X4Y2_9HELO</name>
<dbReference type="AlphaFoldDB" id="A0A1L7X4Y2"/>
<gene>
    <name evidence="1" type="ORF">PAC_09976</name>
</gene>
<evidence type="ECO:0000313" key="1">
    <source>
        <dbReference type="EMBL" id="CZR60081.1"/>
    </source>
</evidence>
<protein>
    <submittedName>
        <fullName evidence="1">Uncharacterized protein</fullName>
    </submittedName>
</protein>
<organism evidence="1 2">
    <name type="scientific">Phialocephala subalpina</name>
    <dbReference type="NCBI Taxonomy" id="576137"/>
    <lineage>
        <taxon>Eukaryota</taxon>
        <taxon>Fungi</taxon>
        <taxon>Dikarya</taxon>
        <taxon>Ascomycota</taxon>
        <taxon>Pezizomycotina</taxon>
        <taxon>Leotiomycetes</taxon>
        <taxon>Helotiales</taxon>
        <taxon>Mollisiaceae</taxon>
        <taxon>Phialocephala</taxon>
        <taxon>Phialocephala fortinii species complex</taxon>
    </lineage>
</organism>
<keyword evidence="2" id="KW-1185">Reference proteome</keyword>
<dbReference type="Proteomes" id="UP000184330">
    <property type="component" value="Unassembled WGS sequence"/>
</dbReference>
<evidence type="ECO:0000313" key="2">
    <source>
        <dbReference type="Proteomes" id="UP000184330"/>
    </source>
</evidence>
<sequence length="200" mass="22912">MIKQLCLATCEPELEKTFDHIFSFPSDNVQFKVKYQGKNVTGNVVSQVMVLTSTVWNKILFPPWVSESSSPTTTMKEIDFSEDDGDAILILLQIIHLRFCDDWMAVKRSGLDRPTTRFKWLYIAWAFGSIEIFTSLTKEMVLEGVNPSADSREFNFNQFKCLHIPSGVVVPDKIVEMILIVRAEAIEQLLEIFHAVVKKY</sequence>
<dbReference type="EMBL" id="FJOG01000015">
    <property type="protein sequence ID" value="CZR60081.1"/>
    <property type="molecule type" value="Genomic_DNA"/>
</dbReference>
<dbReference type="STRING" id="576137.A0A1L7X4Y2"/>